<feature type="transmembrane region" description="Helical" evidence="1">
    <location>
        <begin position="73"/>
        <end position="91"/>
    </location>
</feature>
<feature type="transmembrane region" description="Helical" evidence="1">
    <location>
        <begin position="45"/>
        <end position="67"/>
    </location>
</feature>
<comment type="caution">
    <text evidence="2">The sequence shown here is derived from an EMBL/GenBank/DDBJ whole genome shotgun (WGS) entry which is preliminary data.</text>
</comment>
<reference evidence="2 3" key="1">
    <citation type="submission" date="2022-11" db="EMBL/GenBank/DDBJ databases">
        <authorList>
            <person name="Caiyu Z."/>
        </authorList>
    </citation>
    <scope>NUCLEOTIDE SEQUENCE [LARGE SCALE GENOMIC DNA]</scope>
    <source>
        <strain evidence="2 3">YR-4</strain>
    </source>
</reference>
<proteinExistence type="predicted"/>
<accession>A0ABT4BSK7</accession>
<evidence type="ECO:0008006" key="4">
    <source>
        <dbReference type="Google" id="ProtNLM"/>
    </source>
</evidence>
<evidence type="ECO:0000256" key="1">
    <source>
        <dbReference type="SAM" id="Phobius"/>
    </source>
</evidence>
<protein>
    <recommendedName>
        <fullName evidence="4">Cxxc_20_cxxc protein</fullName>
    </recommendedName>
</protein>
<organism evidence="2 3">
    <name type="scientific">Caproiciproducens galactitolivorans</name>
    <dbReference type="NCBI Taxonomy" id="642589"/>
    <lineage>
        <taxon>Bacteria</taxon>
        <taxon>Bacillati</taxon>
        <taxon>Bacillota</taxon>
        <taxon>Clostridia</taxon>
        <taxon>Eubacteriales</taxon>
        <taxon>Acutalibacteraceae</taxon>
        <taxon>Caproiciproducens</taxon>
    </lineage>
</organism>
<dbReference type="EMBL" id="JAPOHA010000003">
    <property type="protein sequence ID" value="MCY1713305.1"/>
    <property type="molecule type" value="Genomic_DNA"/>
</dbReference>
<gene>
    <name evidence="2" type="ORF">OUY18_03415</name>
</gene>
<keyword evidence="1" id="KW-1133">Transmembrane helix</keyword>
<sequence length="107" mass="12508">MGDGKAPCKHRYIVGYMARMPQPFFRSLSCDTCGRRIRLSTPWKVLFIFIHFIAFVFAYHVASFVHIPFLGSTFFVSLVVFVLLDFIVVQLNRLILRYGKWIELDSK</sequence>
<name>A0ABT4BSK7_9FIRM</name>
<keyword evidence="1" id="KW-0812">Transmembrane</keyword>
<dbReference type="Proteomes" id="UP001082703">
    <property type="component" value="Unassembled WGS sequence"/>
</dbReference>
<keyword evidence="1" id="KW-0472">Membrane</keyword>
<evidence type="ECO:0000313" key="2">
    <source>
        <dbReference type="EMBL" id="MCY1713305.1"/>
    </source>
</evidence>
<dbReference type="RefSeq" id="WP_268057311.1">
    <property type="nucleotide sequence ID" value="NZ_JAPOHA010000003.1"/>
</dbReference>
<keyword evidence="3" id="KW-1185">Reference proteome</keyword>
<evidence type="ECO:0000313" key="3">
    <source>
        <dbReference type="Proteomes" id="UP001082703"/>
    </source>
</evidence>